<dbReference type="InterPro" id="IPR018698">
    <property type="entry name" value="VWA-like_dom"/>
</dbReference>
<reference evidence="3" key="1">
    <citation type="journal article" date="2021" name="PeerJ">
        <title>Extensive microbial diversity within the chicken gut microbiome revealed by metagenomics and culture.</title>
        <authorList>
            <person name="Gilroy R."/>
            <person name="Ravi A."/>
            <person name="Getino M."/>
            <person name="Pursley I."/>
            <person name="Horton D.L."/>
            <person name="Alikhan N.F."/>
            <person name="Baker D."/>
            <person name="Gharbi K."/>
            <person name="Hall N."/>
            <person name="Watson M."/>
            <person name="Adriaenssens E.M."/>
            <person name="Foster-Nyarko E."/>
            <person name="Jarju S."/>
            <person name="Secka A."/>
            <person name="Antonio M."/>
            <person name="Oren A."/>
            <person name="Chaudhuri R.R."/>
            <person name="La Ragione R."/>
            <person name="Hildebrand F."/>
            <person name="Pallen M.J."/>
        </authorList>
    </citation>
    <scope>NUCLEOTIDE SEQUENCE</scope>
    <source>
        <strain evidence="3">1277</strain>
    </source>
</reference>
<dbReference type="InterPro" id="IPR025154">
    <property type="entry name" value="Put_metallopeptidase_dom"/>
</dbReference>
<reference evidence="3" key="2">
    <citation type="submission" date="2021-09" db="EMBL/GenBank/DDBJ databases">
        <authorList>
            <person name="Gilroy R."/>
        </authorList>
    </citation>
    <scope>NUCLEOTIDE SEQUENCE</scope>
    <source>
        <strain evidence="3">1277</strain>
    </source>
</reference>
<gene>
    <name evidence="3" type="ORF">K8V90_07570</name>
</gene>
<comment type="caution">
    <text evidence="3">The sequence shown here is derived from an EMBL/GenBank/DDBJ whole genome shotgun (WGS) entry which is preliminary data.</text>
</comment>
<accession>A0A921T0A3</accession>
<dbReference type="Gene3D" id="3.40.50.410">
    <property type="entry name" value="von Willebrand factor, type A domain"/>
    <property type="match status" value="1"/>
</dbReference>
<sequence>MESYFDKQVKYLYNKAEEVINTYAMLKANHKGENFEIDIPQDFKDEFFKLVDKVNLSLMEDKENFYGYFLFQTSRDIRFDISSPTAVNFKGAKYIIYFNPIIFLNLNMKQMETTIKHEILHILSMHLLRSKELKNKYSTLAINMAMDIVVNQYLNYLPPYATTLQSVNSSYSLKLEPYESFEYYVEKIQTELDLQEVDENGEEVDNYENENIETEYNPEHTHDIWKESDEIDEKTLKEFTEKFVNISQKGEIPNYLGGLIAGLKNSKGELPWNLYLKRLMGTVESNKKKTITRRNRRQPNRLDLRGELRGHKAEIAVALDISGSISDEEFKQAIKEVLNIVKNYNHEITIIECDNEIRRTYKVKSVKDIKERINIRGGTKFTPVFEYANKKKINLLIYFTDGKGEDNLEVIPRGYKILWVISGRGDKLSLRESYGAVKKLSKVEVKEDVIDMSDVRTDGYSMNNQQPMW</sequence>
<name>A0A921T0A3_9FIRM</name>
<protein>
    <submittedName>
        <fullName evidence="3">VWA-like domain-containing protein</fullName>
    </submittedName>
</protein>
<dbReference type="PANTHER" id="PTHR38730">
    <property type="entry name" value="SLL7028 PROTEIN"/>
    <property type="match status" value="1"/>
</dbReference>
<feature type="domain" description="VWA-like" evidence="1">
    <location>
        <begin position="315"/>
        <end position="427"/>
    </location>
</feature>
<dbReference type="Pfam" id="PF09967">
    <property type="entry name" value="DUF2201"/>
    <property type="match status" value="1"/>
</dbReference>
<dbReference type="Pfam" id="PF13203">
    <property type="entry name" value="DUF2201_N"/>
    <property type="match status" value="1"/>
</dbReference>
<feature type="domain" description="Putative metallopeptidase" evidence="2">
    <location>
        <begin position="95"/>
        <end position="298"/>
    </location>
</feature>
<organism evidence="3 4">
    <name type="scientific">Romboutsia timonensis</name>
    <dbReference type="NCBI Taxonomy" id="1776391"/>
    <lineage>
        <taxon>Bacteria</taxon>
        <taxon>Bacillati</taxon>
        <taxon>Bacillota</taxon>
        <taxon>Clostridia</taxon>
        <taxon>Peptostreptococcales</taxon>
        <taxon>Peptostreptococcaceae</taxon>
        <taxon>Romboutsia</taxon>
    </lineage>
</organism>
<proteinExistence type="predicted"/>
<dbReference type="PANTHER" id="PTHR38730:SF1">
    <property type="entry name" value="SLL7028 PROTEIN"/>
    <property type="match status" value="1"/>
</dbReference>
<evidence type="ECO:0000259" key="2">
    <source>
        <dbReference type="Pfam" id="PF13203"/>
    </source>
</evidence>
<dbReference type="AlphaFoldDB" id="A0A921T0A3"/>
<dbReference type="InterPro" id="IPR036465">
    <property type="entry name" value="vWFA_dom_sf"/>
</dbReference>
<dbReference type="SUPFAM" id="SSF53300">
    <property type="entry name" value="vWA-like"/>
    <property type="match status" value="1"/>
</dbReference>
<dbReference type="Proteomes" id="UP000776700">
    <property type="component" value="Unassembled WGS sequence"/>
</dbReference>
<evidence type="ECO:0000259" key="1">
    <source>
        <dbReference type="Pfam" id="PF09967"/>
    </source>
</evidence>
<evidence type="ECO:0000313" key="3">
    <source>
        <dbReference type="EMBL" id="HJG96940.1"/>
    </source>
</evidence>
<dbReference type="EMBL" id="DYUB01000236">
    <property type="protein sequence ID" value="HJG96940.1"/>
    <property type="molecule type" value="Genomic_DNA"/>
</dbReference>
<evidence type="ECO:0000313" key="4">
    <source>
        <dbReference type="Proteomes" id="UP000776700"/>
    </source>
</evidence>